<comment type="caution">
    <text evidence="7">The sequence shown here is derived from an EMBL/GenBank/DDBJ whole genome shotgun (WGS) entry which is preliminary data.</text>
</comment>
<evidence type="ECO:0000313" key="7">
    <source>
        <dbReference type="EMBL" id="MFC4694301.1"/>
    </source>
</evidence>
<feature type="domain" description="Iron-binding zinc finger CDGSH type" evidence="6">
    <location>
        <begin position="48"/>
        <end position="83"/>
    </location>
</feature>
<name>A0ABV9LJG8_9ACTN</name>
<dbReference type="Pfam" id="PF09360">
    <property type="entry name" value="zf-CDGSH"/>
    <property type="match status" value="1"/>
</dbReference>
<dbReference type="InterPro" id="IPR018967">
    <property type="entry name" value="FeS-contain_CDGSH-typ"/>
</dbReference>
<evidence type="ECO:0000256" key="1">
    <source>
        <dbReference type="ARBA" id="ARBA00022714"/>
    </source>
</evidence>
<reference evidence="8" key="1">
    <citation type="journal article" date="2019" name="Int. J. Syst. Evol. Microbiol.">
        <title>The Global Catalogue of Microorganisms (GCM) 10K type strain sequencing project: providing services to taxonomists for standard genome sequencing and annotation.</title>
        <authorList>
            <consortium name="The Broad Institute Genomics Platform"/>
            <consortium name="The Broad Institute Genome Sequencing Center for Infectious Disease"/>
            <person name="Wu L."/>
            <person name="Ma J."/>
        </authorList>
    </citation>
    <scope>NUCLEOTIDE SEQUENCE [LARGE SCALE GENOMIC DNA]</scope>
    <source>
        <strain evidence="8">CCUG 62763</strain>
    </source>
</reference>
<protein>
    <submittedName>
        <fullName evidence="7">CDGSH iron-sulfur domain-containing protein</fullName>
    </submittedName>
</protein>
<dbReference type="RefSeq" id="WP_387989089.1">
    <property type="nucleotide sequence ID" value="NZ_JBHSGR010000013.1"/>
</dbReference>
<keyword evidence="4" id="KW-0411">Iron-sulfur</keyword>
<evidence type="ECO:0000259" key="6">
    <source>
        <dbReference type="SMART" id="SM00704"/>
    </source>
</evidence>
<evidence type="ECO:0000256" key="4">
    <source>
        <dbReference type="ARBA" id="ARBA00023014"/>
    </source>
</evidence>
<dbReference type="Gene3D" id="3.40.5.90">
    <property type="entry name" value="CDGSH iron-sulfur domain, mitoNEET-type"/>
    <property type="match status" value="1"/>
</dbReference>
<evidence type="ECO:0000256" key="5">
    <source>
        <dbReference type="SAM" id="MobiDB-lite"/>
    </source>
</evidence>
<dbReference type="SMART" id="SM00704">
    <property type="entry name" value="ZnF_CDGSH"/>
    <property type="match status" value="1"/>
</dbReference>
<gene>
    <name evidence="7" type="ORF">ACFO3M_12960</name>
</gene>
<proteinExistence type="predicted"/>
<evidence type="ECO:0000256" key="2">
    <source>
        <dbReference type="ARBA" id="ARBA00022723"/>
    </source>
</evidence>
<dbReference type="Proteomes" id="UP001596025">
    <property type="component" value="Unassembled WGS sequence"/>
</dbReference>
<dbReference type="InterPro" id="IPR042216">
    <property type="entry name" value="MitoNEET_CISD"/>
</dbReference>
<keyword evidence="2" id="KW-0479">Metal-binding</keyword>
<keyword evidence="8" id="KW-1185">Reference proteome</keyword>
<keyword evidence="1" id="KW-0001">2Fe-2S</keyword>
<evidence type="ECO:0000256" key="3">
    <source>
        <dbReference type="ARBA" id="ARBA00023004"/>
    </source>
</evidence>
<accession>A0ABV9LJG8</accession>
<organism evidence="7 8">
    <name type="scientific">Geodermatophilus arenarius</name>
    <dbReference type="NCBI Taxonomy" id="1137990"/>
    <lineage>
        <taxon>Bacteria</taxon>
        <taxon>Bacillati</taxon>
        <taxon>Actinomycetota</taxon>
        <taxon>Actinomycetes</taxon>
        <taxon>Geodermatophilales</taxon>
        <taxon>Geodermatophilaceae</taxon>
        <taxon>Geodermatophilus</taxon>
    </lineage>
</organism>
<evidence type="ECO:0000313" key="8">
    <source>
        <dbReference type="Proteomes" id="UP001596025"/>
    </source>
</evidence>
<dbReference type="EMBL" id="JBHSGR010000013">
    <property type="protein sequence ID" value="MFC4694301.1"/>
    <property type="molecule type" value="Genomic_DNA"/>
</dbReference>
<keyword evidence="3" id="KW-0408">Iron</keyword>
<feature type="region of interest" description="Disordered" evidence="5">
    <location>
        <begin position="1"/>
        <end position="32"/>
    </location>
</feature>
<sequence length="109" mass="11526">MSSALPADDLPDEDLPGDDRPAEGAATITPYRDGPLIVRGDFRLVDQDGAEIDPGRTTVALCRCGKSGIKPFCDGSHKRSGFSAPSAPSRPRPAAAILRQARRPEGRAD</sequence>